<sequence length="537" mass="61753">MVSSQKVPRSVQTCAHCQHKVAYTLHVPPKPHEDHQLRAGQVPSRRHTRSAMKQAEAQLQTVKEEIQKMSNALATLKSMKGELREVIARQRTYLAPIRRLPIELLVEIFRWSCMPTIEYIHPRDPFQFAGLEIAAVCKLWRGACTLAMFIRTLNLISLLDIMYNNPRLWTEVPLPTQARARGFSYAQRNYLRRFDHCLEATQGLPLLRIVEARMHSLPHIIKYTAQWQDLRLTGVSHSYLESLSHCSFAVLHTLELDLNVFMQDDETWNDTDVFLDAPALRTVHIKSHWDSAIIPRLPWANIASLDTQCTHMYALRILARCDSLRHWSHSEMPEDEVDPLDPPTPVVLPHLQTMWLSYLDMIMDDIPDDRRADASRTLDHVTTPALSKLSLGWDDEYGTPVIYTRSYLSSFFERSKCPLRELDLRYPPLSERTYMPSQCDLRRLSWFSPGAMPLLDEDIARLAALSSCGKPLLWPNLAEVWLSNCQCSGEALVEMVEARRSAGCPLQCLDIDNFVPTNPNEDAMRKLRSLVPKFDCY</sequence>
<dbReference type="HOGENOM" id="CLU_018544_12_2_1"/>
<organism evidence="3">
    <name type="scientific">Schizophyllum commune (strain H4-8 / FGSC 9210)</name>
    <name type="common">Split gill fungus</name>
    <dbReference type="NCBI Taxonomy" id="578458"/>
    <lineage>
        <taxon>Eukaryota</taxon>
        <taxon>Fungi</taxon>
        <taxon>Dikarya</taxon>
        <taxon>Basidiomycota</taxon>
        <taxon>Agaricomycotina</taxon>
        <taxon>Agaricomycetes</taxon>
        <taxon>Agaricomycetidae</taxon>
        <taxon>Agaricales</taxon>
        <taxon>Schizophyllaceae</taxon>
        <taxon>Schizophyllum</taxon>
    </lineage>
</organism>
<dbReference type="Proteomes" id="UP000007431">
    <property type="component" value="Unassembled WGS sequence"/>
</dbReference>
<dbReference type="SUPFAM" id="SSF52047">
    <property type="entry name" value="RNI-like"/>
    <property type="match status" value="1"/>
</dbReference>
<name>D8PMY6_SCHCM</name>
<accession>D8PMY6</accession>
<feature type="non-terminal residue" evidence="2">
    <location>
        <position position="537"/>
    </location>
</feature>
<proteinExistence type="predicted"/>
<protein>
    <recommendedName>
        <fullName evidence="4">F-box domain-containing protein</fullName>
    </recommendedName>
</protein>
<evidence type="ECO:0008006" key="4">
    <source>
        <dbReference type="Google" id="ProtNLM"/>
    </source>
</evidence>
<gene>
    <name evidence="2" type="ORF">SCHCODRAFT_102277</name>
</gene>
<feature type="coiled-coil region" evidence="1">
    <location>
        <begin position="45"/>
        <end position="79"/>
    </location>
</feature>
<evidence type="ECO:0000313" key="2">
    <source>
        <dbReference type="EMBL" id="EFJ02848.1"/>
    </source>
</evidence>
<keyword evidence="3" id="KW-1185">Reference proteome</keyword>
<dbReference type="OMA" id="WGVSTAH"/>
<dbReference type="InParanoid" id="D8PMY6"/>
<keyword evidence="1" id="KW-0175">Coiled coil</keyword>
<evidence type="ECO:0000313" key="3">
    <source>
        <dbReference type="Proteomes" id="UP000007431"/>
    </source>
</evidence>
<reference evidence="2 3" key="1">
    <citation type="journal article" date="2010" name="Nat. Biotechnol.">
        <title>Genome sequence of the model mushroom Schizophyllum commune.</title>
        <authorList>
            <person name="Ohm R.A."/>
            <person name="de Jong J.F."/>
            <person name="Lugones L.G."/>
            <person name="Aerts A."/>
            <person name="Kothe E."/>
            <person name="Stajich J.E."/>
            <person name="de Vries R.P."/>
            <person name="Record E."/>
            <person name="Levasseur A."/>
            <person name="Baker S.E."/>
            <person name="Bartholomew K.A."/>
            <person name="Coutinho P.M."/>
            <person name="Erdmann S."/>
            <person name="Fowler T.J."/>
            <person name="Gathman A.C."/>
            <person name="Lombard V."/>
            <person name="Henrissat B."/>
            <person name="Knabe N."/>
            <person name="Kuees U."/>
            <person name="Lilly W.W."/>
            <person name="Lindquist E."/>
            <person name="Lucas S."/>
            <person name="Magnuson J.K."/>
            <person name="Piumi F."/>
            <person name="Raudaskoski M."/>
            <person name="Salamov A."/>
            <person name="Schmutz J."/>
            <person name="Schwarze F.W.M.R."/>
            <person name="vanKuyk P.A."/>
            <person name="Horton J.S."/>
            <person name="Grigoriev I.V."/>
            <person name="Woesten H.A.B."/>
        </authorList>
    </citation>
    <scope>NUCLEOTIDE SEQUENCE [LARGE SCALE GENOMIC DNA]</scope>
    <source>
        <strain evidence="3">H4-8 / FGSC 9210</strain>
    </source>
</reference>
<dbReference type="VEuPathDB" id="FungiDB:SCHCODRAFT_02620804"/>
<dbReference type="AlphaFoldDB" id="D8PMY6"/>
<evidence type="ECO:0000256" key="1">
    <source>
        <dbReference type="SAM" id="Coils"/>
    </source>
</evidence>
<dbReference type="EMBL" id="GL377302">
    <property type="protein sequence ID" value="EFJ02848.1"/>
    <property type="molecule type" value="Genomic_DNA"/>
</dbReference>